<reference evidence="1" key="1">
    <citation type="journal article" date="2019" name="bioRxiv">
        <title>The Genome of the Zebra Mussel, Dreissena polymorpha: A Resource for Invasive Species Research.</title>
        <authorList>
            <person name="McCartney M.A."/>
            <person name="Auch B."/>
            <person name="Kono T."/>
            <person name="Mallez S."/>
            <person name="Zhang Y."/>
            <person name="Obille A."/>
            <person name="Becker A."/>
            <person name="Abrahante J.E."/>
            <person name="Garbe J."/>
            <person name="Badalamenti J.P."/>
            <person name="Herman A."/>
            <person name="Mangelson H."/>
            <person name="Liachko I."/>
            <person name="Sullivan S."/>
            <person name="Sone E.D."/>
            <person name="Koren S."/>
            <person name="Silverstein K.A.T."/>
            <person name="Beckman K.B."/>
            <person name="Gohl D.M."/>
        </authorList>
    </citation>
    <scope>NUCLEOTIDE SEQUENCE</scope>
    <source>
        <strain evidence="1">Duluth1</strain>
        <tissue evidence="1">Whole animal</tissue>
    </source>
</reference>
<evidence type="ECO:0000313" key="1">
    <source>
        <dbReference type="EMBL" id="KAH3781209.1"/>
    </source>
</evidence>
<gene>
    <name evidence="1" type="ORF">DPMN_159035</name>
</gene>
<comment type="caution">
    <text evidence="1">The sequence shown here is derived from an EMBL/GenBank/DDBJ whole genome shotgun (WGS) entry which is preliminary data.</text>
</comment>
<evidence type="ECO:0000313" key="2">
    <source>
        <dbReference type="Proteomes" id="UP000828390"/>
    </source>
</evidence>
<proteinExistence type="predicted"/>
<name>A0A9D4EIC4_DREPO</name>
<keyword evidence="2" id="KW-1185">Reference proteome</keyword>
<dbReference type="Proteomes" id="UP000828390">
    <property type="component" value="Unassembled WGS sequence"/>
</dbReference>
<organism evidence="1 2">
    <name type="scientific">Dreissena polymorpha</name>
    <name type="common">Zebra mussel</name>
    <name type="synonym">Mytilus polymorpha</name>
    <dbReference type="NCBI Taxonomy" id="45954"/>
    <lineage>
        <taxon>Eukaryota</taxon>
        <taxon>Metazoa</taxon>
        <taxon>Spiralia</taxon>
        <taxon>Lophotrochozoa</taxon>
        <taxon>Mollusca</taxon>
        <taxon>Bivalvia</taxon>
        <taxon>Autobranchia</taxon>
        <taxon>Heteroconchia</taxon>
        <taxon>Euheterodonta</taxon>
        <taxon>Imparidentia</taxon>
        <taxon>Neoheterodontei</taxon>
        <taxon>Myida</taxon>
        <taxon>Dreissenoidea</taxon>
        <taxon>Dreissenidae</taxon>
        <taxon>Dreissena</taxon>
    </lineage>
</organism>
<reference evidence="1" key="2">
    <citation type="submission" date="2020-11" db="EMBL/GenBank/DDBJ databases">
        <authorList>
            <person name="McCartney M.A."/>
            <person name="Auch B."/>
            <person name="Kono T."/>
            <person name="Mallez S."/>
            <person name="Becker A."/>
            <person name="Gohl D.M."/>
            <person name="Silverstein K.A.T."/>
            <person name="Koren S."/>
            <person name="Bechman K.B."/>
            <person name="Herman A."/>
            <person name="Abrahante J.E."/>
            <person name="Garbe J."/>
        </authorList>
    </citation>
    <scope>NUCLEOTIDE SEQUENCE</scope>
    <source>
        <strain evidence="1">Duluth1</strain>
        <tissue evidence="1">Whole animal</tissue>
    </source>
</reference>
<dbReference type="AlphaFoldDB" id="A0A9D4EIC4"/>
<accession>A0A9D4EIC4</accession>
<protein>
    <submittedName>
        <fullName evidence="1">Uncharacterized protein</fullName>
    </submittedName>
</protein>
<sequence>MWDAIPSLPSAVIEATYGGARFAPSHRIGSGRKDERMLWWCEAEVTCLAYLFVWRLCYNC</sequence>
<dbReference type="EMBL" id="JAIWYP010000008">
    <property type="protein sequence ID" value="KAH3781209.1"/>
    <property type="molecule type" value="Genomic_DNA"/>
</dbReference>